<dbReference type="Proteomes" id="UP000295345">
    <property type="component" value="Unassembled WGS sequence"/>
</dbReference>
<feature type="domain" description="Chaplin" evidence="9">
    <location>
        <begin position="37"/>
        <end position="77"/>
    </location>
</feature>
<evidence type="ECO:0000256" key="8">
    <source>
        <dbReference type="SAM" id="SignalP"/>
    </source>
</evidence>
<evidence type="ECO:0000256" key="6">
    <source>
        <dbReference type="ARBA" id="ARBA00023087"/>
    </source>
</evidence>
<keyword evidence="5" id="KW-0130">Cell adhesion</keyword>
<keyword evidence="11" id="KW-1185">Reference proteome</keyword>
<keyword evidence="2" id="KW-0134">Cell wall</keyword>
<comment type="caution">
    <text evidence="10">The sequence shown here is derived from an EMBL/GenBank/DDBJ whole genome shotgun (WGS) entry which is preliminary data.</text>
</comment>
<dbReference type="RefSeq" id="WP_132820793.1">
    <property type="nucleotide sequence ID" value="NZ_SMKI01000369.1"/>
</dbReference>
<dbReference type="PROSITE" id="PS51884">
    <property type="entry name" value="CHAPLIN"/>
    <property type="match status" value="1"/>
</dbReference>
<gene>
    <name evidence="10" type="ORF">E1283_27120</name>
</gene>
<organism evidence="10 11">
    <name type="scientific">Streptomyces hainanensis</name>
    <dbReference type="NCBI Taxonomy" id="402648"/>
    <lineage>
        <taxon>Bacteria</taxon>
        <taxon>Bacillati</taxon>
        <taxon>Actinomycetota</taxon>
        <taxon>Actinomycetes</taxon>
        <taxon>Kitasatosporales</taxon>
        <taxon>Streptomycetaceae</taxon>
        <taxon>Streptomyces</taxon>
    </lineage>
</organism>
<dbReference type="GO" id="GO:0007155">
    <property type="term" value="P:cell adhesion"/>
    <property type="evidence" value="ECO:0007669"/>
    <property type="project" value="UniProtKB-KW"/>
</dbReference>
<feature type="signal peptide" evidence="8">
    <location>
        <begin position="1"/>
        <end position="26"/>
    </location>
</feature>
<reference evidence="10 11" key="1">
    <citation type="submission" date="2019-03" db="EMBL/GenBank/DDBJ databases">
        <title>Draft genome sequences of novel Actinobacteria.</title>
        <authorList>
            <person name="Sahin N."/>
            <person name="Ay H."/>
            <person name="Saygin H."/>
        </authorList>
    </citation>
    <scope>NUCLEOTIDE SEQUENCE [LARGE SCALE GENOMIC DNA]</scope>
    <source>
        <strain evidence="10 11">DSM 41900</strain>
    </source>
</reference>
<evidence type="ECO:0000256" key="2">
    <source>
        <dbReference type="ARBA" id="ARBA00022512"/>
    </source>
</evidence>
<name>A0A4R4T083_9ACTN</name>
<feature type="chain" id="PRO_5020433092" evidence="8">
    <location>
        <begin position="27"/>
        <end position="78"/>
    </location>
</feature>
<dbReference type="Pfam" id="PF03777">
    <property type="entry name" value="ChpA-C"/>
    <property type="match status" value="1"/>
</dbReference>
<comment type="subcellular location">
    <subcellularLocation>
        <location evidence="1">Secreted</location>
        <location evidence="1">Cell wall</location>
    </subcellularLocation>
</comment>
<proteinExistence type="predicted"/>
<evidence type="ECO:0000256" key="1">
    <source>
        <dbReference type="ARBA" id="ARBA00004191"/>
    </source>
</evidence>
<keyword evidence="4 8" id="KW-0732">Signal</keyword>
<evidence type="ECO:0000313" key="11">
    <source>
        <dbReference type="Proteomes" id="UP000295345"/>
    </source>
</evidence>
<dbReference type="InterPro" id="IPR005528">
    <property type="entry name" value="ChpA-H"/>
</dbReference>
<evidence type="ECO:0000256" key="3">
    <source>
        <dbReference type="ARBA" id="ARBA00022525"/>
    </source>
</evidence>
<evidence type="ECO:0000256" key="7">
    <source>
        <dbReference type="PROSITE-ProRule" id="PRU01232"/>
    </source>
</evidence>
<evidence type="ECO:0000313" key="10">
    <source>
        <dbReference type="EMBL" id="TDC68594.1"/>
    </source>
</evidence>
<dbReference type="OrthoDB" id="3544424at2"/>
<dbReference type="EMBL" id="SMKI01000369">
    <property type="protein sequence ID" value="TDC68594.1"/>
    <property type="molecule type" value="Genomic_DNA"/>
</dbReference>
<protein>
    <submittedName>
        <fullName evidence="10">Chaplin</fullName>
    </submittedName>
</protein>
<keyword evidence="6 7" id="KW-0034">Amyloid</keyword>
<keyword evidence="3" id="KW-0964">Secreted</keyword>
<accession>A0A4R4T083</accession>
<sequence length="78" mass="7762">MRMRSAIAATALAAVSVLGAAGVANADSNAIGFASHSPGVLSGNNIQIPIDLDLQVCGNTVNIIALLNPTFGNVCVAK</sequence>
<evidence type="ECO:0000256" key="5">
    <source>
        <dbReference type="ARBA" id="ARBA00022889"/>
    </source>
</evidence>
<evidence type="ECO:0000259" key="9">
    <source>
        <dbReference type="PROSITE" id="PS51884"/>
    </source>
</evidence>
<dbReference type="AlphaFoldDB" id="A0A4R4T083"/>
<evidence type="ECO:0000256" key="4">
    <source>
        <dbReference type="ARBA" id="ARBA00022729"/>
    </source>
</evidence>